<evidence type="ECO:0000256" key="4">
    <source>
        <dbReference type="RuleBase" id="RU003744"/>
    </source>
</evidence>
<reference evidence="7 8" key="1">
    <citation type="journal article" date="2014" name="Mol. Biol. Evol.">
        <title>Massive expansion of Ubiquitination-related gene families within the Chlamydiae.</title>
        <authorList>
            <person name="Domman D."/>
            <person name="Collingro A."/>
            <person name="Lagkouvardos I."/>
            <person name="Gehre L."/>
            <person name="Weinmaier T."/>
            <person name="Rattei T."/>
            <person name="Subtil A."/>
            <person name="Horn M."/>
        </authorList>
    </citation>
    <scope>NUCLEOTIDE SEQUENCE [LARGE SCALE GENOMIC DNA]</scope>
    <source>
        <strain evidence="7 8">OEW1</strain>
    </source>
</reference>
<dbReference type="InterPro" id="IPR001638">
    <property type="entry name" value="Solute-binding_3/MltF_N"/>
</dbReference>
<dbReference type="Gene3D" id="3.40.190.10">
    <property type="entry name" value="Periplasmic binding protein-like II"/>
    <property type="match status" value="2"/>
</dbReference>
<proteinExistence type="inferred from homology"/>
<dbReference type="InterPro" id="IPR018313">
    <property type="entry name" value="SBP_3_CS"/>
</dbReference>
<dbReference type="CDD" id="cd13530">
    <property type="entry name" value="PBP2_peptides_like"/>
    <property type="match status" value="1"/>
</dbReference>
<evidence type="ECO:0000256" key="5">
    <source>
        <dbReference type="SAM" id="SignalP"/>
    </source>
</evidence>
<dbReference type="GO" id="GO:0030313">
    <property type="term" value="C:cell envelope"/>
    <property type="evidence" value="ECO:0007669"/>
    <property type="project" value="UniProtKB-SubCell"/>
</dbReference>
<dbReference type="SMART" id="SM00062">
    <property type="entry name" value="PBPb"/>
    <property type="match status" value="1"/>
</dbReference>
<evidence type="ECO:0000256" key="3">
    <source>
        <dbReference type="ARBA" id="ARBA00022729"/>
    </source>
</evidence>
<gene>
    <name evidence="7" type="ORF">DB43_EL00180</name>
</gene>
<keyword evidence="3 5" id="KW-0732">Signal</keyword>
<dbReference type="EMBL" id="JSAM01000031">
    <property type="protein sequence ID" value="KIA78207.1"/>
    <property type="molecule type" value="Genomic_DNA"/>
</dbReference>
<evidence type="ECO:0000313" key="8">
    <source>
        <dbReference type="Proteomes" id="UP000031307"/>
    </source>
</evidence>
<feature type="chain" id="PRO_5002130674" description="Solute-binding protein family 3/N-terminal domain-containing protein" evidence="5">
    <location>
        <begin position="24"/>
        <end position="268"/>
    </location>
</feature>
<accession>A0A0C1EAR2</accession>
<sequence>MHMKLFFSICVALSAYLCTGLNALEKASYSTITPGVLKIGSSFSNPPFINRQKAGLEVDLLNAICKQLKLRCEWVEAAPNQIMEGLDNQQYDLIADGLVMEEGHQQVIDFSIPYLVTHLSLVVSKLKNSSIKSVQELRGKSVGVLSRTAEEEGARQLLNDRQIGKMVIYPFGDMNEALKDLEKGQIDAFLLLYPHAYLLVKEKGSLKILGSLPKPIQKMAFGFSKRNPEFLAAFNRALQQVQRDGTYAKIYKKWFHEAPAEESPNSRR</sequence>
<evidence type="ECO:0000256" key="1">
    <source>
        <dbReference type="ARBA" id="ARBA00004196"/>
    </source>
</evidence>
<dbReference type="PROSITE" id="PS01039">
    <property type="entry name" value="SBP_BACTERIAL_3"/>
    <property type="match status" value="1"/>
</dbReference>
<evidence type="ECO:0000256" key="2">
    <source>
        <dbReference type="ARBA" id="ARBA00010333"/>
    </source>
</evidence>
<comment type="similarity">
    <text evidence="2 4">Belongs to the bacterial solute-binding protein 3 family.</text>
</comment>
<evidence type="ECO:0000259" key="6">
    <source>
        <dbReference type="SMART" id="SM00062"/>
    </source>
</evidence>
<organism evidence="7 8">
    <name type="scientific">Parachlamydia acanthamoebae</name>
    <dbReference type="NCBI Taxonomy" id="83552"/>
    <lineage>
        <taxon>Bacteria</taxon>
        <taxon>Pseudomonadati</taxon>
        <taxon>Chlamydiota</taxon>
        <taxon>Chlamydiia</taxon>
        <taxon>Parachlamydiales</taxon>
        <taxon>Parachlamydiaceae</taxon>
        <taxon>Parachlamydia</taxon>
    </lineage>
</organism>
<protein>
    <recommendedName>
        <fullName evidence="6">Solute-binding protein family 3/N-terminal domain-containing protein</fullName>
    </recommendedName>
</protein>
<dbReference type="SUPFAM" id="SSF53850">
    <property type="entry name" value="Periplasmic binding protein-like II"/>
    <property type="match status" value="1"/>
</dbReference>
<dbReference type="Pfam" id="PF00497">
    <property type="entry name" value="SBP_bac_3"/>
    <property type="match status" value="1"/>
</dbReference>
<dbReference type="PATRIC" id="fig|83552.4.peg.594"/>
<feature type="signal peptide" evidence="5">
    <location>
        <begin position="1"/>
        <end position="23"/>
    </location>
</feature>
<comment type="caution">
    <text evidence="7">The sequence shown here is derived from an EMBL/GenBank/DDBJ whole genome shotgun (WGS) entry which is preliminary data.</text>
</comment>
<name>A0A0C1EAR2_9BACT</name>
<dbReference type="PANTHER" id="PTHR35936">
    <property type="entry name" value="MEMBRANE-BOUND LYTIC MUREIN TRANSGLYCOSYLASE F"/>
    <property type="match status" value="1"/>
</dbReference>
<comment type="subcellular location">
    <subcellularLocation>
        <location evidence="1">Cell envelope</location>
    </subcellularLocation>
</comment>
<evidence type="ECO:0000313" key="7">
    <source>
        <dbReference type="EMBL" id="KIA78207.1"/>
    </source>
</evidence>
<dbReference type="AlphaFoldDB" id="A0A0C1EAR2"/>
<dbReference type="PANTHER" id="PTHR35936:SF17">
    <property type="entry name" value="ARGININE-BINDING EXTRACELLULAR PROTEIN ARTP"/>
    <property type="match status" value="1"/>
</dbReference>
<dbReference type="Proteomes" id="UP000031307">
    <property type="component" value="Unassembled WGS sequence"/>
</dbReference>
<feature type="domain" description="Solute-binding protein family 3/N-terminal" evidence="6">
    <location>
        <begin position="36"/>
        <end position="258"/>
    </location>
</feature>